<feature type="transmembrane region" description="Helical" evidence="1">
    <location>
        <begin position="102"/>
        <end position="124"/>
    </location>
</feature>
<sequence length="175" mass="18844">MSRTIVAIFDVYDNAEKAAYEVRDKGLKTDNISIIVKDNGNRGYLKAGNDGQIYAAGCSSYPFRLTRREKISDGIITGGIFGGVTGVVLGAVSMFIPRLGLIAASGPITGLFAGFVLGGLIGVVTDMRVPKSKKEKYHKLVSDGNAIFSMKVDEERMDTIIEIVKENGALSVEKY</sequence>
<name>S0FRV4_RUMCE</name>
<dbReference type="Proteomes" id="UP000014155">
    <property type="component" value="Unassembled WGS sequence"/>
</dbReference>
<dbReference type="PANTHER" id="PTHR36109">
    <property type="entry name" value="MEMBRANE PROTEIN-RELATED"/>
    <property type="match status" value="1"/>
</dbReference>
<dbReference type="PANTHER" id="PTHR36109:SF2">
    <property type="entry name" value="MEMBRANE PROTEIN"/>
    <property type="match status" value="1"/>
</dbReference>
<reference evidence="2 3" key="1">
    <citation type="journal article" date="2013" name="Genome Announc.">
        <title>Draft Genome Sequence of the Cellulolytic, Mesophilic, Anaerobic Bacterium Clostridium termitidis Strain CT1112 (DSM 5398).</title>
        <authorList>
            <person name="Lal S."/>
            <person name="Ramachandran U."/>
            <person name="Zhang X."/>
            <person name="Munir R."/>
            <person name="Sparling R."/>
            <person name="Levin D.B."/>
        </authorList>
    </citation>
    <scope>NUCLEOTIDE SEQUENCE [LARGE SCALE GENOMIC DNA]</scope>
    <source>
        <strain evidence="2 3">CT1112</strain>
    </source>
</reference>
<evidence type="ECO:0000313" key="3">
    <source>
        <dbReference type="Proteomes" id="UP000014155"/>
    </source>
</evidence>
<dbReference type="eggNOG" id="COG3861">
    <property type="taxonomic scope" value="Bacteria"/>
</dbReference>
<evidence type="ECO:0000313" key="2">
    <source>
        <dbReference type="EMBL" id="EMS73081.1"/>
    </source>
</evidence>
<proteinExistence type="predicted"/>
<dbReference type="PATRIC" id="fig|1195236.3.peg.1326"/>
<comment type="caution">
    <text evidence="2">The sequence shown here is derived from an EMBL/GenBank/DDBJ whole genome shotgun (WGS) entry which is preliminary data.</text>
</comment>
<dbReference type="InterPro" id="IPR052948">
    <property type="entry name" value="Low_temp-induced_all0457"/>
</dbReference>
<feature type="transmembrane region" description="Helical" evidence="1">
    <location>
        <begin position="74"/>
        <end position="96"/>
    </location>
</feature>
<accession>S0FRV4</accession>
<keyword evidence="1" id="KW-0472">Membrane</keyword>
<keyword evidence="1" id="KW-0812">Transmembrane</keyword>
<protein>
    <recommendedName>
        <fullName evidence="4">DUF1269 domain-containing protein</fullName>
    </recommendedName>
</protein>
<dbReference type="STRING" id="1195236.CTER_1029"/>
<dbReference type="EMBL" id="AORV01000022">
    <property type="protein sequence ID" value="EMS73081.1"/>
    <property type="molecule type" value="Genomic_DNA"/>
</dbReference>
<keyword evidence="1" id="KW-1133">Transmembrane helix</keyword>
<dbReference type="AlphaFoldDB" id="S0FRV4"/>
<evidence type="ECO:0008006" key="4">
    <source>
        <dbReference type="Google" id="ProtNLM"/>
    </source>
</evidence>
<keyword evidence="3" id="KW-1185">Reference proteome</keyword>
<gene>
    <name evidence="2" type="ORF">CTER_1029</name>
</gene>
<evidence type="ECO:0000256" key="1">
    <source>
        <dbReference type="SAM" id="Phobius"/>
    </source>
</evidence>
<organism evidence="2 3">
    <name type="scientific">Ruminiclostridium cellobioparum subsp. termitidis CT1112</name>
    <dbReference type="NCBI Taxonomy" id="1195236"/>
    <lineage>
        <taxon>Bacteria</taxon>
        <taxon>Bacillati</taxon>
        <taxon>Bacillota</taxon>
        <taxon>Clostridia</taxon>
        <taxon>Eubacteriales</taxon>
        <taxon>Oscillospiraceae</taxon>
        <taxon>Ruminiclostridium</taxon>
    </lineage>
</organism>